<dbReference type="Gene3D" id="2.170.16.10">
    <property type="entry name" value="Hedgehog/Intein (Hint) domain"/>
    <property type="match status" value="1"/>
</dbReference>
<evidence type="ECO:0000256" key="1">
    <source>
        <dbReference type="SAM" id="Phobius"/>
    </source>
</evidence>
<reference evidence="4" key="1">
    <citation type="submission" date="2021-02" db="EMBL/GenBank/DDBJ databases">
        <authorList>
            <person name="Nowell W R."/>
        </authorList>
    </citation>
    <scope>NUCLEOTIDE SEQUENCE</scope>
</reference>
<dbReference type="PANTHER" id="PTHR11889:SF31">
    <property type="entry name" value="PROTEIN HEDGEHOG"/>
    <property type="match status" value="1"/>
</dbReference>
<dbReference type="Pfam" id="PF01079">
    <property type="entry name" value="Hint"/>
    <property type="match status" value="1"/>
</dbReference>
<dbReference type="Proteomes" id="UP000663865">
    <property type="component" value="Unassembled WGS sequence"/>
</dbReference>
<dbReference type="InterPro" id="IPR001767">
    <property type="entry name" value="Hedgehog_Hint"/>
</dbReference>
<gene>
    <name evidence="3" type="ORF">KIK155_LOCUS11335</name>
    <name evidence="4" type="ORF">TOA249_LOCUS2489</name>
</gene>
<evidence type="ECO:0000313" key="5">
    <source>
        <dbReference type="Proteomes" id="UP000663838"/>
    </source>
</evidence>
<dbReference type="EMBL" id="CAJNYV010001801">
    <property type="protein sequence ID" value="CAF3437311.1"/>
    <property type="molecule type" value="Genomic_DNA"/>
</dbReference>
<keyword evidence="1" id="KW-0472">Membrane</keyword>
<dbReference type="SUPFAM" id="SSF51294">
    <property type="entry name" value="Hedgehog/intein (Hint) domain"/>
    <property type="match status" value="1"/>
</dbReference>
<keyword evidence="1" id="KW-0812">Transmembrane</keyword>
<sequence length="230" mass="26174">MPDSPQPPPQPRPWYSMSPQKLIIIILLVMCLAALIALIVIVTSGTRNPECFDGSSLVMKHDGSQVKMRDLRLGDLLLTAYAIENNRIRFQQSPLLGLDIYQKYKNDSPVRYLEIHTNSSSATSPLHITPTNSLLVTKKGESKSRYIFAQEVNIEDYLHSITDDYEFSISSQVTHIKPVVLFDAYAPLTLEGNFIVNNFVVSCYGTFSHSTGHLVKMPRRWLLYYLYFKL</sequence>
<dbReference type="GO" id="GO:0016540">
    <property type="term" value="P:protein autoprocessing"/>
    <property type="evidence" value="ECO:0007669"/>
    <property type="project" value="InterPro"/>
</dbReference>
<evidence type="ECO:0000259" key="2">
    <source>
        <dbReference type="Pfam" id="PF01079"/>
    </source>
</evidence>
<feature type="transmembrane region" description="Helical" evidence="1">
    <location>
        <begin position="22"/>
        <end position="42"/>
    </location>
</feature>
<evidence type="ECO:0000313" key="3">
    <source>
        <dbReference type="EMBL" id="CAF3437311.1"/>
    </source>
</evidence>
<accession>A0A820US09</accession>
<dbReference type="InterPro" id="IPR036844">
    <property type="entry name" value="Hint_dom_sf"/>
</dbReference>
<keyword evidence="1" id="KW-1133">Transmembrane helix</keyword>
<evidence type="ECO:0000313" key="4">
    <source>
        <dbReference type="EMBL" id="CAF4489443.1"/>
    </source>
</evidence>
<protein>
    <recommendedName>
        <fullName evidence="2">Hedgehog protein Hint domain-containing protein</fullName>
    </recommendedName>
</protein>
<dbReference type="EMBL" id="CAJOBS010000080">
    <property type="protein sequence ID" value="CAF4489443.1"/>
    <property type="molecule type" value="Genomic_DNA"/>
</dbReference>
<name>A0A820US09_9BILA</name>
<dbReference type="AlphaFoldDB" id="A0A820US09"/>
<dbReference type="Proteomes" id="UP000663838">
    <property type="component" value="Unassembled WGS sequence"/>
</dbReference>
<proteinExistence type="predicted"/>
<dbReference type="CDD" id="cd00081">
    <property type="entry name" value="Hint"/>
    <property type="match status" value="1"/>
</dbReference>
<comment type="caution">
    <text evidence="4">The sequence shown here is derived from an EMBL/GenBank/DDBJ whole genome shotgun (WGS) entry which is preliminary data.</text>
</comment>
<organism evidence="4 5">
    <name type="scientific">Rotaria socialis</name>
    <dbReference type="NCBI Taxonomy" id="392032"/>
    <lineage>
        <taxon>Eukaryota</taxon>
        <taxon>Metazoa</taxon>
        <taxon>Spiralia</taxon>
        <taxon>Gnathifera</taxon>
        <taxon>Rotifera</taxon>
        <taxon>Eurotatoria</taxon>
        <taxon>Bdelloidea</taxon>
        <taxon>Philodinida</taxon>
        <taxon>Philodinidae</taxon>
        <taxon>Rotaria</taxon>
    </lineage>
</organism>
<dbReference type="InterPro" id="IPR050387">
    <property type="entry name" value="Hedgehog_Signaling"/>
</dbReference>
<feature type="domain" description="Hedgehog protein Hint" evidence="2">
    <location>
        <begin position="49"/>
        <end position="220"/>
    </location>
</feature>
<dbReference type="PANTHER" id="PTHR11889">
    <property type="entry name" value="HEDGEHOG"/>
    <property type="match status" value="1"/>
</dbReference>